<name>B1WXV3_CROS5</name>
<keyword evidence="2" id="KW-1185">Reference proteome</keyword>
<dbReference type="KEGG" id="cyt:cce_1590"/>
<dbReference type="EMBL" id="CP000806">
    <property type="protein sequence ID" value="ACB50940.1"/>
    <property type="molecule type" value="Genomic_DNA"/>
</dbReference>
<reference evidence="1 2" key="1">
    <citation type="journal article" date="2008" name="Proc. Natl. Acad. Sci. U.S.A.">
        <title>The genome of Cyanothece 51142, a unicellular diazotrophic cyanobacterium important in the marine nitrogen cycle.</title>
        <authorList>
            <person name="Welsh E.A."/>
            <person name="Liberton M."/>
            <person name="Stoeckel J."/>
            <person name="Loh T."/>
            <person name="Elvitigala T."/>
            <person name="Wang C."/>
            <person name="Wollam A."/>
            <person name="Fulton R.S."/>
            <person name="Clifton S.W."/>
            <person name="Jacobs J.M."/>
            <person name="Aurora R."/>
            <person name="Ghosh B.K."/>
            <person name="Sherman L.A."/>
            <person name="Smith R.D."/>
            <person name="Wilson R.K."/>
            <person name="Pakrasi H.B."/>
        </authorList>
    </citation>
    <scope>NUCLEOTIDE SEQUENCE [LARGE SCALE GENOMIC DNA]</scope>
    <source>
        <strain evidence="2">ATCC 51142 / BH68</strain>
    </source>
</reference>
<dbReference type="HOGENOM" id="CLU_3042547_0_0_3"/>
<proteinExistence type="predicted"/>
<gene>
    <name evidence="1" type="ordered locus">cce_1590</name>
</gene>
<dbReference type="STRING" id="43989.cce_1590"/>
<accession>B1WXV3</accession>
<dbReference type="AlphaFoldDB" id="B1WXV3"/>
<organism evidence="1 2">
    <name type="scientific">Crocosphaera subtropica (strain ATCC 51142 / BH68)</name>
    <name type="common">Cyanothece sp. (strain ATCC 51142)</name>
    <dbReference type="NCBI Taxonomy" id="43989"/>
    <lineage>
        <taxon>Bacteria</taxon>
        <taxon>Bacillati</taxon>
        <taxon>Cyanobacteriota</taxon>
        <taxon>Cyanophyceae</taxon>
        <taxon>Oscillatoriophycideae</taxon>
        <taxon>Chroococcales</taxon>
        <taxon>Aphanothecaceae</taxon>
        <taxon>Crocosphaera</taxon>
        <taxon>Crocosphaera subtropica</taxon>
    </lineage>
</organism>
<dbReference type="Proteomes" id="UP000001203">
    <property type="component" value="Chromosome circular"/>
</dbReference>
<sequence length="54" mass="6535">MVQNKHFLRVDSAKLDKLEKASHNEVRSQKFLTPLRRYRTEVVFEREIYAPCQK</sequence>
<protein>
    <submittedName>
        <fullName evidence="1">Uncharacterized protein</fullName>
    </submittedName>
</protein>
<evidence type="ECO:0000313" key="1">
    <source>
        <dbReference type="EMBL" id="ACB50940.1"/>
    </source>
</evidence>
<evidence type="ECO:0000313" key="2">
    <source>
        <dbReference type="Proteomes" id="UP000001203"/>
    </source>
</evidence>